<reference evidence="9" key="3">
    <citation type="journal article" date="2017" name="Nature">
        <title>Genome sequence of the progenitor of the wheat D genome Aegilops tauschii.</title>
        <authorList>
            <person name="Luo M.C."/>
            <person name="Gu Y.Q."/>
            <person name="Puiu D."/>
            <person name="Wang H."/>
            <person name="Twardziok S.O."/>
            <person name="Deal K.R."/>
            <person name="Huo N."/>
            <person name="Zhu T."/>
            <person name="Wang L."/>
            <person name="Wang Y."/>
            <person name="McGuire P.E."/>
            <person name="Liu S."/>
            <person name="Long H."/>
            <person name="Ramasamy R.K."/>
            <person name="Rodriguez J.C."/>
            <person name="Van S.L."/>
            <person name="Yuan L."/>
            <person name="Wang Z."/>
            <person name="Xia Z."/>
            <person name="Xiao L."/>
            <person name="Anderson O.D."/>
            <person name="Ouyang S."/>
            <person name="Liang Y."/>
            <person name="Zimin A.V."/>
            <person name="Pertea G."/>
            <person name="Qi P."/>
            <person name="Bennetzen J.L."/>
            <person name="Dai X."/>
            <person name="Dawson M.W."/>
            <person name="Muller H.G."/>
            <person name="Kugler K."/>
            <person name="Rivarola-Duarte L."/>
            <person name="Spannagl M."/>
            <person name="Mayer K.F.X."/>
            <person name="Lu F.H."/>
            <person name="Bevan M.W."/>
            <person name="Leroy P."/>
            <person name="Li P."/>
            <person name="You F.M."/>
            <person name="Sun Q."/>
            <person name="Liu Z."/>
            <person name="Lyons E."/>
            <person name="Wicker T."/>
            <person name="Salzberg S.L."/>
            <person name="Devos K.M."/>
            <person name="Dvorak J."/>
        </authorList>
    </citation>
    <scope>NUCLEOTIDE SEQUENCE [LARGE SCALE GENOMIC DNA]</scope>
    <source>
        <strain evidence="9">cv. AL8/78</strain>
    </source>
</reference>
<dbReference type="InterPro" id="IPR036236">
    <property type="entry name" value="Znf_C2H2_sf"/>
</dbReference>
<organism evidence="9 10">
    <name type="scientific">Aegilops tauschii subsp. strangulata</name>
    <name type="common">Goatgrass</name>
    <dbReference type="NCBI Taxonomy" id="200361"/>
    <lineage>
        <taxon>Eukaryota</taxon>
        <taxon>Viridiplantae</taxon>
        <taxon>Streptophyta</taxon>
        <taxon>Embryophyta</taxon>
        <taxon>Tracheophyta</taxon>
        <taxon>Spermatophyta</taxon>
        <taxon>Magnoliopsida</taxon>
        <taxon>Liliopsida</taxon>
        <taxon>Poales</taxon>
        <taxon>Poaceae</taxon>
        <taxon>BOP clade</taxon>
        <taxon>Pooideae</taxon>
        <taxon>Triticodae</taxon>
        <taxon>Triticeae</taxon>
        <taxon>Triticinae</taxon>
        <taxon>Aegilops</taxon>
    </lineage>
</organism>
<dbReference type="EnsemblPlants" id="AET2Gv20895600.8">
    <property type="protein sequence ID" value="AET2Gv20895600.8"/>
    <property type="gene ID" value="AET2Gv20895600"/>
</dbReference>
<evidence type="ECO:0000313" key="10">
    <source>
        <dbReference type="Proteomes" id="UP000015105"/>
    </source>
</evidence>
<keyword evidence="4" id="KW-0805">Transcription regulation</keyword>
<reference evidence="10" key="2">
    <citation type="journal article" date="2017" name="Nat. Plants">
        <title>The Aegilops tauschii genome reveals multiple impacts of transposons.</title>
        <authorList>
            <person name="Zhao G."/>
            <person name="Zou C."/>
            <person name="Li K."/>
            <person name="Wang K."/>
            <person name="Li T."/>
            <person name="Gao L."/>
            <person name="Zhang X."/>
            <person name="Wang H."/>
            <person name="Yang Z."/>
            <person name="Liu X."/>
            <person name="Jiang W."/>
            <person name="Mao L."/>
            <person name="Kong X."/>
            <person name="Jiao Y."/>
            <person name="Jia J."/>
        </authorList>
    </citation>
    <scope>NUCLEOTIDE SEQUENCE [LARGE SCALE GENOMIC DNA]</scope>
    <source>
        <strain evidence="10">cv. AL8/78</strain>
    </source>
</reference>
<dbReference type="Gramene" id="AET2Gv20895600.9">
    <property type="protein sequence ID" value="AET2Gv20895600.9"/>
    <property type="gene ID" value="AET2Gv20895600"/>
</dbReference>
<evidence type="ECO:0000313" key="9">
    <source>
        <dbReference type="EnsemblPlants" id="AET2Gv20895600.9"/>
    </source>
</evidence>
<keyword evidence="3" id="KW-0862">Zinc</keyword>
<keyword evidence="1" id="KW-0479">Metal-binding</keyword>
<evidence type="ECO:0000259" key="8">
    <source>
        <dbReference type="PROSITE" id="PS50808"/>
    </source>
</evidence>
<evidence type="ECO:0000256" key="5">
    <source>
        <dbReference type="ARBA" id="ARBA00023163"/>
    </source>
</evidence>
<reference evidence="9" key="4">
    <citation type="submission" date="2019-03" db="UniProtKB">
        <authorList>
            <consortium name="EnsemblPlants"/>
        </authorList>
    </citation>
    <scope>IDENTIFICATION</scope>
</reference>
<dbReference type="InterPro" id="IPR052035">
    <property type="entry name" value="ZnF_BED_domain_contain"/>
</dbReference>
<dbReference type="SUPFAM" id="SSF57667">
    <property type="entry name" value="beta-beta-alpha zinc fingers"/>
    <property type="match status" value="1"/>
</dbReference>
<dbReference type="Proteomes" id="UP000015105">
    <property type="component" value="Chromosome 2D"/>
</dbReference>
<name>A0A453CM62_AEGTS</name>
<keyword evidence="5" id="KW-0804">Transcription</keyword>
<evidence type="ECO:0000256" key="6">
    <source>
        <dbReference type="PROSITE-ProRule" id="PRU00027"/>
    </source>
</evidence>
<feature type="compositionally biased region" description="Polar residues" evidence="7">
    <location>
        <begin position="33"/>
        <end position="42"/>
    </location>
</feature>
<dbReference type="PROSITE" id="PS50808">
    <property type="entry name" value="ZF_BED"/>
    <property type="match status" value="1"/>
</dbReference>
<dbReference type="SUPFAM" id="SSF53098">
    <property type="entry name" value="Ribonuclease H-like"/>
    <property type="match status" value="1"/>
</dbReference>
<dbReference type="GO" id="GO:0003677">
    <property type="term" value="F:DNA binding"/>
    <property type="evidence" value="ECO:0007669"/>
    <property type="project" value="InterPro"/>
</dbReference>
<sequence length="449" mass="50630">MASFILLSAPENSVAPTADVSDVAGAAVVASSTPQEGTSTAVEQPKLTGSRRKRTSDVWDDFKTELINGKWQAICNWCHKSYAGESTSGTSHLRTHLNNCPAQHAPVGSQQSKLKLSKCGDGKVNLETYVFDQELARKKLALMICVHEYPLSIVDHAGFRKFCGTLQPMFKVSRNTIRLDIINMFGVQKNIMVKYFAKCENRVAITTDLWTAGHQKRGYMAVTGHYVDASWNLKSFLMRFVYVPCPHNAEVICEALHACLVEWHLEKKISTVTLDNCTSNDKAMEILPDKLDTSSLMLQGSLLHMRCAAHILNLIVKDGLDVMEKGIERVRDSVAFWSTTPKRHEKFEKMARLLNNEYTCRLALDCKTRWNSTYIMLKGALQYKDVFERLSIREKKFTCPTGEDWVFAKEVCARLKVFFDVTELLSGTSYVTASLFFPQICGIRLAIRK</sequence>
<dbReference type="STRING" id="200361.A0A453CM62"/>
<accession>A0A453CM62</accession>
<dbReference type="PANTHER" id="PTHR46481:SF11">
    <property type="entry name" value="ZINC FINGER BED DOMAIN-CONTAINING PROTEIN RICESLEEPER 2-LIKE"/>
    <property type="match status" value="1"/>
</dbReference>
<dbReference type="SMART" id="SM00614">
    <property type="entry name" value="ZnF_BED"/>
    <property type="match status" value="1"/>
</dbReference>
<evidence type="ECO:0000256" key="3">
    <source>
        <dbReference type="ARBA" id="ARBA00022833"/>
    </source>
</evidence>
<proteinExistence type="predicted"/>
<dbReference type="EnsemblPlants" id="AET2Gv20895600.9">
    <property type="protein sequence ID" value="AET2Gv20895600.9"/>
    <property type="gene ID" value="AET2Gv20895600"/>
</dbReference>
<dbReference type="AlphaFoldDB" id="A0A453CM62"/>
<dbReference type="InterPro" id="IPR003656">
    <property type="entry name" value="Znf_BED"/>
</dbReference>
<dbReference type="GO" id="GO:0008270">
    <property type="term" value="F:zinc ion binding"/>
    <property type="evidence" value="ECO:0007669"/>
    <property type="project" value="UniProtKB-KW"/>
</dbReference>
<dbReference type="InterPro" id="IPR012337">
    <property type="entry name" value="RNaseH-like_sf"/>
</dbReference>
<feature type="region of interest" description="Disordered" evidence="7">
    <location>
        <begin position="30"/>
        <end position="54"/>
    </location>
</feature>
<evidence type="ECO:0000256" key="7">
    <source>
        <dbReference type="SAM" id="MobiDB-lite"/>
    </source>
</evidence>
<reference evidence="9" key="5">
    <citation type="journal article" date="2021" name="G3 (Bethesda)">
        <title>Aegilops tauschii genome assembly Aet v5.0 features greater sequence contiguity and improved annotation.</title>
        <authorList>
            <person name="Wang L."/>
            <person name="Zhu T."/>
            <person name="Rodriguez J.C."/>
            <person name="Deal K.R."/>
            <person name="Dubcovsky J."/>
            <person name="McGuire P.E."/>
            <person name="Lux T."/>
            <person name="Spannagl M."/>
            <person name="Mayer K.F.X."/>
            <person name="Baldrich P."/>
            <person name="Meyers B.C."/>
            <person name="Huo N."/>
            <person name="Gu Y.Q."/>
            <person name="Zhou H."/>
            <person name="Devos K.M."/>
            <person name="Bennetzen J.L."/>
            <person name="Unver T."/>
            <person name="Budak H."/>
            <person name="Gulick P.J."/>
            <person name="Galiba G."/>
            <person name="Kalapos B."/>
            <person name="Nelson D.R."/>
            <person name="Li P."/>
            <person name="You F.M."/>
            <person name="Luo M.C."/>
            <person name="Dvorak J."/>
        </authorList>
    </citation>
    <scope>NUCLEOTIDE SEQUENCE [LARGE SCALE GENOMIC DNA]</scope>
    <source>
        <strain evidence="9">cv. AL8/78</strain>
    </source>
</reference>
<feature type="domain" description="BED-type" evidence="8">
    <location>
        <begin position="53"/>
        <end position="107"/>
    </location>
</feature>
<evidence type="ECO:0000256" key="4">
    <source>
        <dbReference type="ARBA" id="ARBA00023015"/>
    </source>
</evidence>
<evidence type="ECO:0000256" key="2">
    <source>
        <dbReference type="ARBA" id="ARBA00022771"/>
    </source>
</evidence>
<evidence type="ECO:0000256" key="1">
    <source>
        <dbReference type="ARBA" id="ARBA00022723"/>
    </source>
</evidence>
<dbReference type="PANTHER" id="PTHR46481">
    <property type="entry name" value="ZINC FINGER BED DOMAIN-CONTAINING PROTEIN 4"/>
    <property type="match status" value="1"/>
</dbReference>
<keyword evidence="10" id="KW-1185">Reference proteome</keyword>
<dbReference type="Pfam" id="PF02892">
    <property type="entry name" value="zf-BED"/>
    <property type="match status" value="1"/>
</dbReference>
<protein>
    <recommendedName>
        <fullName evidence="8">BED-type domain-containing protein</fullName>
    </recommendedName>
</protein>
<dbReference type="Gramene" id="AET2Gv20895600.8">
    <property type="protein sequence ID" value="AET2Gv20895600.8"/>
    <property type="gene ID" value="AET2Gv20895600"/>
</dbReference>
<reference evidence="10" key="1">
    <citation type="journal article" date="2014" name="Science">
        <title>Ancient hybridizations among the ancestral genomes of bread wheat.</title>
        <authorList>
            <consortium name="International Wheat Genome Sequencing Consortium,"/>
            <person name="Marcussen T."/>
            <person name="Sandve S.R."/>
            <person name="Heier L."/>
            <person name="Spannagl M."/>
            <person name="Pfeifer M."/>
            <person name="Jakobsen K.S."/>
            <person name="Wulff B.B."/>
            <person name="Steuernagel B."/>
            <person name="Mayer K.F."/>
            <person name="Olsen O.A."/>
        </authorList>
    </citation>
    <scope>NUCLEOTIDE SEQUENCE [LARGE SCALE GENOMIC DNA]</scope>
    <source>
        <strain evidence="10">cv. AL8/78</strain>
    </source>
</reference>
<keyword evidence="2 6" id="KW-0863">Zinc-finger</keyword>